<organism evidence="2 3">
    <name type="scientific">Conexibacter stalactiti</name>
    <dbReference type="NCBI Taxonomy" id="1940611"/>
    <lineage>
        <taxon>Bacteria</taxon>
        <taxon>Bacillati</taxon>
        <taxon>Actinomycetota</taxon>
        <taxon>Thermoleophilia</taxon>
        <taxon>Solirubrobacterales</taxon>
        <taxon>Conexibacteraceae</taxon>
        <taxon>Conexibacter</taxon>
    </lineage>
</organism>
<comment type="caution">
    <text evidence="2">The sequence shown here is derived from an EMBL/GenBank/DDBJ whole genome shotgun (WGS) entry which is preliminary data.</text>
</comment>
<name>A0ABU4HXL9_9ACTN</name>
<dbReference type="EMBL" id="JAWSTH010000116">
    <property type="protein sequence ID" value="MDW5598058.1"/>
    <property type="molecule type" value="Genomic_DNA"/>
</dbReference>
<evidence type="ECO:0000256" key="1">
    <source>
        <dbReference type="SAM" id="MobiDB-lite"/>
    </source>
</evidence>
<feature type="compositionally biased region" description="Low complexity" evidence="1">
    <location>
        <begin position="54"/>
        <end position="65"/>
    </location>
</feature>
<keyword evidence="2" id="KW-0378">Hydrolase</keyword>
<sequence length="126" mass="12762">MQRALSSLATVLADPAAPGAAEALTALRARWRELAPEERDALTPLARLASARVRAAQAARPASAPDADDDGMLAYLDSLGGPVEEEDPGRFDAAAAAPPAFDPGPPARAAAPRPGAPAAEQTLFGA</sequence>
<dbReference type="GO" id="GO:0004386">
    <property type="term" value="F:helicase activity"/>
    <property type="evidence" value="ECO:0007669"/>
    <property type="project" value="UniProtKB-KW"/>
</dbReference>
<feature type="region of interest" description="Disordered" evidence="1">
    <location>
        <begin position="54"/>
        <end position="126"/>
    </location>
</feature>
<proteinExistence type="predicted"/>
<feature type="non-terminal residue" evidence="2">
    <location>
        <position position="126"/>
    </location>
</feature>
<dbReference type="Proteomes" id="UP001284601">
    <property type="component" value="Unassembled WGS sequence"/>
</dbReference>
<evidence type="ECO:0000313" key="2">
    <source>
        <dbReference type="EMBL" id="MDW5598058.1"/>
    </source>
</evidence>
<reference evidence="3" key="1">
    <citation type="submission" date="2023-07" db="EMBL/GenBank/DDBJ databases">
        <title>Conexibacter stalactiti sp. nov., isolated from stalactites in a lava cave and emended description of the genus Conexibacter.</title>
        <authorList>
            <person name="Lee S.D."/>
        </authorList>
    </citation>
    <scope>NUCLEOTIDE SEQUENCE [LARGE SCALE GENOMIC DNA]</scope>
    <source>
        <strain evidence="3">KCTC 39840</strain>
    </source>
</reference>
<keyword evidence="2" id="KW-0347">Helicase</keyword>
<keyword evidence="3" id="KW-1185">Reference proteome</keyword>
<protein>
    <submittedName>
        <fullName evidence="2">ATP-dependent DNA helicase RecQ</fullName>
    </submittedName>
</protein>
<feature type="compositionally biased region" description="Low complexity" evidence="1">
    <location>
        <begin position="107"/>
        <end position="119"/>
    </location>
</feature>
<gene>
    <name evidence="2" type="ORF">R7226_27125</name>
</gene>
<keyword evidence="2" id="KW-0547">Nucleotide-binding</keyword>
<keyword evidence="2" id="KW-0067">ATP-binding</keyword>
<accession>A0ABU4HXL9</accession>
<evidence type="ECO:0000313" key="3">
    <source>
        <dbReference type="Proteomes" id="UP001284601"/>
    </source>
</evidence>